<accession>A0A915KS95</accession>
<sequence>MSGTQNLYTDNKRCLTIIFHLGEKSITTFWRVRTKYEQSGFGRRLPSVVFRFPQRFSYSFRPKVDFHAQRFKLLTIHSITSEKANSPSSSKTMRLWKNGLSYRLSRRNLRRNSTLPPRRSRFLKADENLATKSSNSSTRFREPRFLGFSKLSNHFLFVVEITSRITSTNFASLTS</sequence>
<organism evidence="1 2">
    <name type="scientific">Romanomermis culicivorax</name>
    <name type="common">Nematode worm</name>
    <dbReference type="NCBI Taxonomy" id="13658"/>
    <lineage>
        <taxon>Eukaryota</taxon>
        <taxon>Metazoa</taxon>
        <taxon>Ecdysozoa</taxon>
        <taxon>Nematoda</taxon>
        <taxon>Enoplea</taxon>
        <taxon>Dorylaimia</taxon>
        <taxon>Mermithida</taxon>
        <taxon>Mermithoidea</taxon>
        <taxon>Mermithidae</taxon>
        <taxon>Romanomermis</taxon>
    </lineage>
</organism>
<evidence type="ECO:0000313" key="2">
    <source>
        <dbReference type="WBParaSite" id="nRc.2.0.1.t40970-RA"/>
    </source>
</evidence>
<name>A0A915KS95_ROMCU</name>
<proteinExistence type="predicted"/>
<evidence type="ECO:0000313" key="1">
    <source>
        <dbReference type="Proteomes" id="UP000887565"/>
    </source>
</evidence>
<reference evidence="2" key="1">
    <citation type="submission" date="2022-11" db="UniProtKB">
        <authorList>
            <consortium name="WormBaseParasite"/>
        </authorList>
    </citation>
    <scope>IDENTIFICATION</scope>
</reference>
<dbReference type="Proteomes" id="UP000887565">
    <property type="component" value="Unplaced"/>
</dbReference>
<protein>
    <submittedName>
        <fullName evidence="2">Uncharacterized protein</fullName>
    </submittedName>
</protein>
<dbReference type="WBParaSite" id="nRc.2.0.1.t40970-RA">
    <property type="protein sequence ID" value="nRc.2.0.1.t40970-RA"/>
    <property type="gene ID" value="nRc.2.0.1.g40970"/>
</dbReference>
<dbReference type="AlphaFoldDB" id="A0A915KS95"/>
<keyword evidence="1" id="KW-1185">Reference proteome</keyword>